<sequence length="76" mass="8272">MPLSFYFLLNGCLSVGFIESRPLDESLSVINIGLTFIFTMTKRPHAINGSNSPLQSSFATDSKAFGPQMKSEPSKA</sequence>
<feature type="compositionally biased region" description="Polar residues" evidence="1">
    <location>
        <begin position="49"/>
        <end position="60"/>
    </location>
</feature>
<dbReference type="HOGENOM" id="CLU_2649397_0_0_6"/>
<accession>G9YAF0</accession>
<dbReference type="AlphaFoldDB" id="G9YAF0"/>
<evidence type="ECO:0000313" key="2">
    <source>
        <dbReference type="EMBL" id="EHM39932.1"/>
    </source>
</evidence>
<dbReference type="Proteomes" id="UP000005959">
    <property type="component" value="Unassembled WGS sequence"/>
</dbReference>
<proteinExistence type="predicted"/>
<protein>
    <submittedName>
        <fullName evidence="2">Uncharacterized protein</fullName>
    </submittedName>
</protein>
<comment type="caution">
    <text evidence="2">The sequence shown here is derived from an EMBL/GenBank/DDBJ whole genome shotgun (WGS) entry which is preliminary data.</text>
</comment>
<name>G9YAF0_HAFAL</name>
<evidence type="ECO:0000256" key="1">
    <source>
        <dbReference type="SAM" id="MobiDB-lite"/>
    </source>
</evidence>
<feature type="region of interest" description="Disordered" evidence="1">
    <location>
        <begin position="49"/>
        <end position="76"/>
    </location>
</feature>
<evidence type="ECO:0000313" key="3">
    <source>
        <dbReference type="Proteomes" id="UP000005959"/>
    </source>
</evidence>
<gene>
    <name evidence="2" type="ORF">HMPREF0454_03574</name>
</gene>
<reference evidence="2 3" key="1">
    <citation type="submission" date="2011-08" db="EMBL/GenBank/DDBJ databases">
        <authorList>
            <person name="Weinstock G."/>
            <person name="Sodergren E."/>
            <person name="Clifton S."/>
            <person name="Fulton L."/>
            <person name="Fulton B."/>
            <person name="Courtney L."/>
            <person name="Fronick C."/>
            <person name="Harrison M."/>
            <person name="Strong C."/>
            <person name="Farmer C."/>
            <person name="Delahaunty K."/>
            <person name="Markovic C."/>
            <person name="Hall O."/>
            <person name="Minx P."/>
            <person name="Tomlinson C."/>
            <person name="Mitreva M."/>
            <person name="Hou S."/>
            <person name="Chen J."/>
            <person name="Wollam A."/>
            <person name="Pepin K.H."/>
            <person name="Johnson M."/>
            <person name="Bhonagiri V."/>
            <person name="Zhang X."/>
            <person name="Suruliraj S."/>
            <person name="Warren W."/>
            <person name="Chinwalla A."/>
            <person name="Mardis E.R."/>
            <person name="Wilson R.K."/>
        </authorList>
    </citation>
    <scope>NUCLEOTIDE SEQUENCE [LARGE SCALE GENOMIC DNA]</scope>
    <source>
        <strain evidence="2 3">ATCC 51873</strain>
    </source>
</reference>
<organism evidence="2 3">
    <name type="scientific">Hafnia alvei ATCC 51873</name>
    <dbReference type="NCBI Taxonomy" id="1002364"/>
    <lineage>
        <taxon>Bacteria</taxon>
        <taxon>Pseudomonadati</taxon>
        <taxon>Pseudomonadota</taxon>
        <taxon>Gammaproteobacteria</taxon>
        <taxon>Enterobacterales</taxon>
        <taxon>Hafniaceae</taxon>
        <taxon>Hafnia</taxon>
    </lineage>
</organism>
<dbReference type="EMBL" id="AGCI01000087">
    <property type="protein sequence ID" value="EHM39932.1"/>
    <property type="molecule type" value="Genomic_DNA"/>
</dbReference>